<proteinExistence type="predicted"/>
<reference evidence="1 2" key="1">
    <citation type="journal article" date="2012" name="Nat. Genet.">
        <title>Plasmodium cynomolgi genome sequences provide insight into Plasmodium vivax and the monkey malaria clade.</title>
        <authorList>
            <person name="Tachibana S."/>
            <person name="Sullivan S.A."/>
            <person name="Kawai S."/>
            <person name="Nakamura S."/>
            <person name="Kim H.R."/>
            <person name="Goto N."/>
            <person name="Arisue N."/>
            <person name="Palacpac N.M.Q."/>
            <person name="Honma H."/>
            <person name="Yagi M."/>
            <person name="Tougan T."/>
            <person name="Katakai Y."/>
            <person name="Kaneko O."/>
            <person name="Mita T."/>
            <person name="Kita K."/>
            <person name="Yasutomi Y."/>
            <person name="Sutton P.L."/>
            <person name="Shakhbatyan R."/>
            <person name="Horii T."/>
            <person name="Yasunaga T."/>
            <person name="Barnwell J.W."/>
            <person name="Escalante A.A."/>
            <person name="Carlton J.M."/>
            <person name="Tanabe K."/>
        </authorList>
    </citation>
    <scope>NUCLEOTIDE SEQUENCE [LARGE SCALE GENOMIC DNA]</scope>
    <source>
        <strain evidence="1 2">B</strain>
    </source>
</reference>
<accession>K6VJ00</accession>
<dbReference type="GeneID" id="14696636"/>
<keyword evidence="2" id="KW-1185">Reference proteome</keyword>
<gene>
    <name evidence="1" type="ORF">PCYB_001150</name>
</gene>
<dbReference type="RefSeq" id="XP_004228313.1">
    <property type="nucleotide sequence ID" value="XM_004228265.1"/>
</dbReference>
<organism evidence="1 2">
    <name type="scientific">Plasmodium cynomolgi (strain B)</name>
    <dbReference type="NCBI Taxonomy" id="1120755"/>
    <lineage>
        <taxon>Eukaryota</taxon>
        <taxon>Sar</taxon>
        <taxon>Alveolata</taxon>
        <taxon>Apicomplexa</taxon>
        <taxon>Aconoidasida</taxon>
        <taxon>Haemosporida</taxon>
        <taxon>Plasmodiidae</taxon>
        <taxon>Plasmodium</taxon>
        <taxon>Plasmodium (Plasmodium)</taxon>
    </lineage>
</organism>
<sequence>MCEKRYPKNQNYKTKILRVLDRKNSESKWLFSRYRNGSEGNLGSRNCRFRKTAKAPYHEDLREGIRKELETSNYSYKLHQNPLETEDRDTFSAYTG</sequence>
<dbReference type="EMBL" id="DF157110">
    <property type="protein sequence ID" value="GAB69367.1"/>
    <property type="molecule type" value="Genomic_DNA"/>
</dbReference>
<dbReference type="AlphaFoldDB" id="K6VJ00"/>
<name>K6VJ00_PLACD</name>
<protein>
    <submittedName>
        <fullName evidence="1">CYIR protein</fullName>
    </submittedName>
</protein>
<evidence type="ECO:0000313" key="1">
    <source>
        <dbReference type="EMBL" id="GAB69367.1"/>
    </source>
</evidence>
<evidence type="ECO:0000313" key="2">
    <source>
        <dbReference type="Proteomes" id="UP000006319"/>
    </source>
</evidence>
<dbReference type="VEuPathDB" id="PlasmoDB:PCYB_001150"/>
<dbReference type="KEGG" id="pcy:PCYB_001150"/>
<dbReference type="Proteomes" id="UP000006319">
    <property type="component" value="Unassembled WGS sequence"/>
</dbReference>